<feature type="region of interest" description="Disordered" evidence="2">
    <location>
        <begin position="1"/>
        <end position="26"/>
    </location>
</feature>
<evidence type="ECO:0000259" key="3">
    <source>
        <dbReference type="PROSITE" id="PS50011"/>
    </source>
</evidence>
<dbReference type="FunFam" id="1.10.510.10:FF:002077">
    <property type="entry name" value="Protein CBG07288"/>
    <property type="match status" value="1"/>
</dbReference>
<evidence type="ECO:0000313" key="4">
    <source>
        <dbReference type="EMBL" id="PIC21500.1"/>
    </source>
</evidence>
<evidence type="ECO:0000313" key="5">
    <source>
        <dbReference type="Proteomes" id="UP000230233"/>
    </source>
</evidence>
<dbReference type="Pfam" id="PF00069">
    <property type="entry name" value="Pkinase"/>
    <property type="match status" value="1"/>
</dbReference>
<proteinExistence type="predicted"/>
<dbReference type="Proteomes" id="UP000230233">
    <property type="component" value="Chromosome X"/>
</dbReference>
<keyword evidence="5" id="KW-1185">Reference proteome</keyword>
<evidence type="ECO:0000256" key="2">
    <source>
        <dbReference type="SAM" id="MobiDB-lite"/>
    </source>
</evidence>
<dbReference type="PROSITE" id="PS00107">
    <property type="entry name" value="PROTEIN_KINASE_ATP"/>
    <property type="match status" value="1"/>
</dbReference>
<dbReference type="OrthoDB" id="5870155at2759"/>
<dbReference type="InterPro" id="IPR011009">
    <property type="entry name" value="Kinase-like_dom_sf"/>
</dbReference>
<dbReference type="AlphaFoldDB" id="A0A2G5T2L5"/>
<sequence>MGAKNGRHLDPVAPKAEPEPETIGSSASICAAPDTNSSSDFSCESFEKPLYSDIHFGEGRFNMINVIGRGGYGIVVLAEDVKTKKRYALKIGKPGSASRRELAAFKLVNGTKGVPVLIKEWRELGCVIMQMQLVGMSLSEFVKQKGRKLTLDEGFKLAPMLIDLVEAVHSKGIIHADVKPTNFAFGIGSKSSKLYILDFGLSVTYLTSSGKHMEETYREANGTPYYMSANQHMSLWNSRRDDLESVVFTLMELCGIDRRWKHMPYPNYHADHMVYWNAKLGGTDGGTICQVLQFNNMLQMCRTLKYKDKPDYEGMKRLFKMKFSKASRNDIKPVSSAAVVKHSLNIWDKNVIMRFHKDRTEEDKEMYRGKKNKEESDTD</sequence>
<comment type="caution">
    <text evidence="4">The sequence shown here is derived from an EMBL/GenBank/DDBJ whole genome shotgun (WGS) entry which is preliminary data.</text>
</comment>
<dbReference type="STRING" id="1611254.A0A2G5T2L5"/>
<dbReference type="PANTHER" id="PTHR11909">
    <property type="entry name" value="CASEIN KINASE-RELATED"/>
    <property type="match status" value="1"/>
</dbReference>
<feature type="domain" description="Protein kinase" evidence="3">
    <location>
        <begin position="61"/>
        <end position="324"/>
    </location>
</feature>
<evidence type="ECO:0000256" key="1">
    <source>
        <dbReference type="PROSITE-ProRule" id="PRU10141"/>
    </source>
</evidence>
<dbReference type="GO" id="GO:0005524">
    <property type="term" value="F:ATP binding"/>
    <property type="evidence" value="ECO:0007669"/>
    <property type="project" value="UniProtKB-UniRule"/>
</dbReference>
<dbReference type="SUPFAM" id="SSF56112">
    <property type="entry name" value="Protein kinase-like (PK-like)"/>
    <property type="match status" value="1"/>
</dbReference>
<reference evidence="5" key="1">
    <citation type="submission" date="2017-10" db="EMBL/GenBank/DDBJ databases">
        <title>Rapid genome shrinkage in a self-fertile nematode reveals novel sperm competition proteins.</title>
        <authorList>
            <person name="Yin D."/>
            <person name="Schwarz E.M."/>
            <person name="Thomas C.G."/>
            <person name="Felde R.L."/>
            <person name="Korf I.F."/>
            <person name="Cutter A.D."/>
            <person name="Schartner C.M."/>
            <person name="Ralston E.J."/>
            <person name="Meyer B.J."/>
            <person name="Haag E.S."/>
        </authorList>
    </citation>
    <scope>NUCLEOTIDE SEQUENCE [LARGE SCALE GENOMIC DNA]</scope>
    <source>
        <strain evidence="5">JU1422</strain>
    </source>
</reference>
<dbReference type="InterPro" id="IPR000719">
    <property type="entry name" value="Prot_kinase_dom"/>
</dbReference>
<protein>
    <recommendedName>
        <fullName evidence="3">Protein kinase domain-containing protein</fullName>
    </recommendedName>
</protein>
<dbReference type="Gene3D" id="1.10.510.10">
    <property type="entry name" value="Transferase(Phosphotransferase) domain 1"/>
    <property type="match status" value="1"/>
</dbReference>
<dbReference type="SMART" id="SM00220">
    <property type="entry name" value="S_TKc"/>
    <property type="match status" value="1"/>
</dbReference>
<keyword evidence="1" id="KW-0067">ATP-binding</keyword>
<dbReference type="InterPro" id="IPR017441">
    <property type="entry name" value="Protein_kinase_ATP_BS"/>
</dbReference>
<accession>A0A2G5T2L5</accession>
<feature type="binding site" evidence="1">
    <location>
        <position position="90"/>
    </location>
    <ligand>
        <name>ATP</name>
        <dbReference type="ChEBI" id="CHEBI:30616"/>
    </ligand>
</feature>
<gene>
    <name evidence="4" type="primary">Cnig_chr_X.g26309</name>
    <name evidence="4" type="ORF">B9Z55_026309</name>
</gene>
<organism evidence="4 5">
    <name type="scientific">Caenorhabditis nigoni</name>
    <dbReference type="NCBI Taxonomy" id="1611254"/>
    <lineage>
        <taxon>Eukaryota</taxon>
        <taxon>Metazoa</taxon>
        <taxon>Ecdysozoa</taxon>
        <taxon>Nematoda</taxon>
        <taxon>Chromadorea</taxon>
        <taxon>Rhabditida</taxon>
        <taxon>Rhabditina</taxon>
        <taxon>Rhabditomorpha</taxon>
        <taxon>Rhabditoidea</taxon>
        <taxon>Rhabditidae</taxon>
        <taxon>Peloderinae</taxon>
        <taxon>Caenorhabditis</taxon>
    </lineage>
</organism>
<dbReference type="PROSITE" id="PS50011">
    <property type="entry name" value="PROTEIN_KINASE_DOM"/>
    <property type="match status" value="1"/>
</dbReference>
<dbReference type="InterPro" id="IPR050235">
    <property type="entry name" value="CK1_Ser-Thr_kinase"/>
</dbReference>
<dbReference type="EMBL" id="PDUG01000006">
    <property type="protein sequence ID" value="PIC21500.1"/>
    <property type="molecule type" value="Genomic_DNA"/>
</dbReference>
<dbReference type="GO" id="GO:0004672">
    <property type="term" value="F:protein kinase activity"/>
    <property type="evidence" value="ECO:0007669"/>
    <property type="project" value="InterPro"/>
</dbReference>
<keyword evidence="1" id="KW-0547">Nucleotide-binding</keyword>
<name>A0A2G5T2L5_9PELO</name>